<evidence type="ECO:0000313" key="1">
    <source>
        <dbReference type="EMBL" id="OAM44220.1"/>
    </source>
</evidence>
<gene>
    <name evidence="1" type="ORF">A7Q00_03095</name>
</gene>
<dbReference type="STRING" id="1795832.A7Q00_03095"/>
<evidence type="ECO:0000313" key="2">
    <source>
        <dbReference type="Proteomes" id="UP000077726"/>
    </source>
</evidence>
<organism evidence="1 2">
    <name type="scientific">Eikenella halliae</name>
    <dbReference type="NCBI Taxonomy" id="1795832"/>
    <lineage>
        <taxon>Bacteria</taxon>
        <taxon>Pseudomonadati</taxon>
        <taxon>Pseudomonadota</taxon>
        <taxon>Betaproteobacteria</taxon>
        <taxon>Neisseriales</taxon>
        <taxon>Neisseriaceae</taxon>
        <taxon>Eikenella</taxon>
    </lineage>
</organism>
<dbReference type="AlphaFoldDB" id="A0A1B6W0X0"/>
<keyword evidence="2" id="KW-1185">Reference proteome</keyword>
<comment type="caution">
    <text evidence="1">The sequence shown here is derived from an EMBL/GenBank/DDBJ whole genome shotgun (WGS) entry which is preliminary data.</text>
</comment>
<sequence>MADKGYLKMTEPTCYRCRHWKTSEPGKDEEPRPTPMLRFGFAPCAKGEISRYWSRKAVACKHYQAIGAAAQKRRDEMMKKLGA</sequence>
<reference evidence="2" key="1">
    <citation type="submission" date="2016-05" db="EMBL/GenBank/DDBJ databases">
        <title>Draft genome of Corynebacterium afermentans subsp. afermentans LCDC 88199T.</title>
        <authorList>
            <person name="Bernier A.-M."/>
            <person name="Bernard K."/>
        </authorList>
    </citation>
    <scope>NUCLEOTIDE SEQUENCE [LARGE SCALE GENOMIC DNA]</scope>
    <source>
        <strain evidence="2">NML130454</strain>
    </source>
</reference>
<proteinExistence type="predicted"/>
<dbReference type="EMBL" id="LXSQ01000007">
    <property type="protein sequence ID" value="OAM44220.1"/>
    <property type="molecule type" value="Genomic_DNA"/>
</dbReference>
<protein>
    <submittedName>
        <fullName evidence="1">Uncharacterized protein</fullName>
    </submittedName>
</protein>
<accession>A0A1B6W0X0</accession>
<dbReference type="Proteomes" id="UP000077726">
    <property type="component" value="Unassembled WGS sequence"/>
</dbReference>
<name>A0A1B6W0X0_9NEIS</name>